<keyword evidence="3 5" id="KW-1133">Transmembrane helix</keyword>
<name>A0A0N0H0X7_9ACTN</name>
<keyword evidence="4 5" id="KW-0472">Membrane</keyword>
<dbReference type="EMBL" id="LGKG01000112">
    <property type="protein sequence ID" value="KPC64001.1"/>
    <property type="molecule type" value="Genomic_DNA"/>
</dbReference>
<proteinExistence type="predicted"/>
<dbReference type="InterPro" id="IPR010652">
    <property type="entry name" value="DUF1232"/>
</dbReference>
<dbReference type="RefSeq" id="WP_053923847.1">
    <property type="nucleotide sequence ID" value="NZ_LGKG01000112.1"/>
</dbReference>
<evidence type="ECO:0000313" key="7">
    <source>
        <dbReference type="EMBL" id="KPC64001.1"/>
    </source>
</evidence>
<evidence type="ECO:0000259" key="6">
    <source>
        <dbReference type="Pfam" id="PF06803"/>
    </source>
</evidence>
<dbReference type="Proteomes" id="UP000037982">
    <property type="component" value="Unassembled WGS sequence"/>
</dbReference>
<feature type="domain" description="DUF1232" evidence="6">
    <location>
        <begin position="62"/>
        <end position="97"/>
    </location>
</feature>
<evidence type="ECO:0000256" key="1">
    <source>
        <dbReference type="ARBA" id="ARBA00004127"/>
    </source>
</evidence>
<organism evidence="7 8">
    <name type="scientific">Streptomyces chattanoogensis</name>
    <dbReference type="NCBI Taxonomy" id="66876"/>
    <lineage>
        <taxon>Bacteria</taxon>
        <taxon>Bacillati</taxon>
        <taxon>Actinomycetota</taxon>
        <taxon>Actinomycetes</taxon>
        <taxon>Kitasatosporales</taxon>
        <taxon>Streptomycetaceae</taxon>
        <taxon>Streptomyces</taxon>
    </lineage>
</organism>
<protein>
    <recommendedName>
        <fullName evidence="6">DUF1232 domain-containing protein</fullName>
    </recommendedName>
</protein>
<dbReference type="PATRIC" id="fig|66876.3.peg.2904"/>
<gene>
    <name evidence="7" type="ORF">ADL29_13175</name>
</gene>
<keyword evidence="8" id="KW-1185">Reference proteome</keyword>
<evidence type="ECO:0000256" key="5">
    <source>
        <dbReference type="SAM" id="Phobius"/>
    </source>
</evidence>
<dbReference type="Pfam" id="PF06803">
    <property type="entry name" value="DUF1232"/>
    <property type="match status" value="1"/>
</dbReference>
<keyword evidence="2 5" id="KW-0812">Transmembrane</keyword>
<evidence type="ECO:0000256" key="3">
    <source>
        <dbReference type="ARBA" id="ARBA00022989"/>
    </source>
</evidence>
<comment type="caution">
    <text evidence="7">The sequence shown here is derived from an EMBL/GenBank/DDBJ whole genome shotgun (WGS) entry which is preliminary data.</text>
</comment>
<dbReference type="GO" id="GO:0012505">
    <property type="term" value="C:endomembrane system"/>
    <property type="evidence" value="ECO:0007669"/>
    <property type="project" value="UniProtKB-SubCell"/>
</dbReference>
<reference evidence="8" key="1">
    <citation type="submission" date="2015-07" db="EMBL/GenBank/DDBJ databases">
        <authorList>
            <person name="Ju K.-S."/>
            <person name="Doroghazi J.R."/>
            <person name="Metcalf W.W."/>
        </authorList>
    </citation>
    <scope>NUCLEOTIDE SEQUENCE [LARGE SCALE GENOMIC DNA]</scope>
    <source>
        <strain evidence="8">NRRL ISP-5002</strain>
    </source>
</reference>
<evidence type="ECO:0000313" key="8">
    <source>
        <dbReference type="Proteomes" id="UP000037982"/>
    </source>
</evidence>
<comment type="subcellular location">
    <subcellularLocation>
        <location evidence="1">Endomembrane system</location>
        <topology evidence="1">Multi-pass membrane protein</topology>
    </subcellularLocation>
</comment>
<sequence length="145" mass="15475">MWWDILIGLGVSLAAVWLALLLALLLIRPKGALLGEAVRLLPDLLRLFGRLAADGSLPRGVRLRLALLMIYLASPVDLIPDFLPVIGYADDAIVVAFVLRGVVRRAGIEAVRAHWPGTEDGFAVVCRLAGPALTEASGRGPAPPR</sequence>
<accession>A0A0N0H0X7</accession>
<feature type="transmembrane region" description="Helical" evidence="5">
    <location>
        <begin position="6"/>
        <end position="27"/>
    </location>
</feature>
<evidence type="ECO:0000256" key="2">
    <source>
        <dbReference type="ARBA" id="ARBA00022692"/>
    </source>
</evidence>
<dbReference type="AlphaFoldDB" id="A0A0N0H0X7"/>
<evidence type="ECO:0000256" key="4">
    <source>
        <dbReference type="ARBA" id="ARBA00023136"/>
    </source>
</evidence>